<accession>A0A653CNL8</accession>
<gene>
    <name evidence="2" type="ORF">CALMAC_LOCUS10501</name>
</gene>
<evidence type="ECO:0000256" key="1">
    <source>
        <dbReference type="SAM" id="MobiDB-lite"/>
    </source>
</evidence>
<sequence length="265" mass="29509">MMTNTDTEVSYSLPENRVSSFEAMLKQLESQSSSMGIRSYGISLSSMEEVFIKASRSQNQDSSTSNASNLTAGNMKPTNASGIRLLRNQAIAFILKKAKSVQRSPILWGIHFLLPSIVIVSTILSEGSSEAKSQLPALPLTLSNYSDPLTMVENRGETEGYFDSYKGVIQEKGYKVEIENIVSKSLEMTKEKPTKFNRRYVIGASFESINGTPVIGNWFNAFFKHSQPLSLIYAQTAVLRRIANCLDCNFEFTNEPFPFSIEHVV</sequence>
<evidence type="ECO:0000313" key="3">
    <source>
        <dbReference type="Proteomes" id="UP000410492"/>
    </source>
</evidence>
<keyword evidence="3" id="KW-1185">Reference proteome</keyword>
<dbReference type="OrthoDB" id="6512918at2759"/>
<proteinExistence type="predicted"/>
<reference evidence="2 3" key="1">
    <citation type="submission" date="2019-01" db="EMBL/GenBank/DDBJ databases">
        <authorList>
            <person name="Sayadi A."/>
        </authorList>
    </citation>
    <scope>NUCLEOTIDE SEQUENCE [LARGE SCALE GENOMIC DNA]</scope>
</reference>
<dbReference type="EMBL" id="CAACVG010008329">
    <property type="protein sequence ID" value="VEN49356.1"/>
    <property type="molecule type" value="Genomic_DNA"/>
</dbReference>
<name>A0A653CNL8_CALMS</name>
<dbReference type="AlphaFoldDB" id="A0A653CNL8"/>
<dbReference type="Proteomes" id="UP000410492">
    <property type="component" value="Unassembled WGS sequence"/>
</dbReference>
<protein>
    <submittedName>
        <fullName evidence="2">Uncharacterized protein</fullName>
    </submittedName>
</protein>
<organism evidence="2 3">
    <name type="scientific">Callosobruchus maculatus</name>
    <name type="common">Southern cowpea weevil</name>
    <name type="synonym">Pulse bruchid</name>
    <dbReference type="NCBI Taxonomy" id="64391"/>
    <lineage>
        <taxon>Eukaryota</taxon>
        <taxon>Metazoa</taxon>
        <taxon>Ecdysozoa</taxon>
        <taxon>Arthropoda</taxon>
        <taxon>Hexapoda</taxon>
        <taxon>Insecta</taxon>
        <taxon>Pterygota</taxon>
        <taxon>Neoptera</taxon>
        <taxon>Endopterygota</taxon>
        <taxon>Coleoptera</taxon>
        <taxon>Polyphaga</taxon>
        <taxon>Cucujiformia</taxon>
        <taxon>Chrysomeloidea</taxon>
        <taxon>Chrysomelidae</taxon>
        <taxon>Bruchinae</taxon>
        <taxon>Bruchini</taxon>
        <taxon>Callosobruchus</taxon>
    </lineage>
</organism>
<feature type="non-terminal residue" evidence="2">
    <location>
        <position position="265"/>
    </location>
</feature>
<feature type="region of interest" description="Disordered" evidence="1">
    <location>
        <begin position="55"/>
        <end position="75"/>
    </location>
</feature>
<evidence type="ECO:0000313" key="2">
    <source>
        <dbReference type="EMBL" id="VEN49356.1"/>
    </source>
</evidence>